<accession>A0A5C7G2V3</accession>
<dbReference type="Proteomes" id="UP000321413">
    <property type="component" value="Unassembled WGS sequence"/>
</dbReference>
<reference evidence="2 3" key="1">
    <citation type="submission" date="2019-08" db="EMBL/GenBank/DDBJ databases">
        <title>Massilia golmudensis sp. nov., isolated from sand in the Qinghai-Tibetan Plateau.</title>
        <authorList>
            <person name="Zhang B."/>
        </authorList>
    </citation>
    <scope>NUCLEOTIDE SEQUENCE [LARGE SCALE GENOMIC DNA]</scope>
    <source>
        <strain evidence="2 3">GEM5</strain>
    </source>
</reference>
<feature type="transmembrane region" description="Helical" evidence="1">
    <location>
        <begin position="7"/>
        <end position="28"/>
    </location>
</feature>
<feature type="transmembrane region" description="Helical" evidence="1">
    <location>
        <begin position="34"/>
        <end position="52"/>
    </location>
</feature>
<keyword evidence="1" id="KW-0812">Transmembrane</keyword>
<protein>
    <submittedName>
        <fullName evidence="2">Uncharacterized protein</fullName>
    </submittedName>
</protein>
<proteinExistence type="predicted"/>
<keyword evidence="3" id="KW-1185">Reference proteome</keyword>
<evidence type="ECO:0000313" key="3">
    <source>
        <dbReference type="Proteomes" id="UP000321413"/>
    </source>
</evidence>
<comment type="caution">
    <text evidence="2">The sequence shown here is derived from an EMBL/GenBank/DDBJ whole genome shotgun (WGS) entry which is preliminary data.</text>
</comment>
<evidence type="ECO:0000256" key="1">
    <source>
        <dbReference type="SAM" id="Phobius"/>
    </source>
</evidence>
<dbReference type="EMBL" id="VPFD01000005">
    <property type="protein sequence ID" value="TXG00788.1"/>
    <property type="molecule type" value="Genomic_DNA"/>
</dbReference>
<sequence>MRYRNLLLYWLTIGVLGMLAFRVPFIGFALGIGALLYFVYAIPYWLLFVVFFHQRPYSRMVFGMARRTFAIRLAIGAAVVCVGSLLLGWMVLACLGAAVLYYCGETELKDRMLSEARAYVDHVSG</sequence>
<dbReference type="AlphaFoldDB" id="A0A5C7G2V3"/>
<dbReference type="RefSeq" id="WP_147934050.1">
    <property type="nucleotide sequence ID" value="NZ_VPFD01000005.1"/>
</dbReference>
<keyword evidence="1" id="KW-1133">Transmembrane helix</keyword>
<evidence type="ECO:0000313" key="2">
    <source>
        <dbReference type="EMBL" id="TXG00788.1"/>
    </source>
</evidence>
<name>A0A5C7G2V3_9BURK</name>
<feature type="transmembrane region" description="Helical" evidence="1">
    <location>
        <begin position="73"/>
        <end position="102"/>
    </location>
</feature>
<keyword evidence="1" id="KW-0472">Membrane</keyword>
<organism evidence="2 3">
    <name type="scientific">Massilia arenae</name>
    <dbReference type="NCBI Taxonomy" id="2603288"/>
    <lineage>
        <taxon>Bacteria</taxon>
        <taxon>Pseudomonadati</taxon>
        <taxon>Pseudomonadota</taxon>
        <taxon>Betaproteobacteria</taxon>
        <taxon>Burkholderiales</taxon>
        <taxon>Oxalobacteraceae</taxon>
        <taxon>Telluria group</taxon>
        <taxon>Massilia</taxon>
    </lineage>
</organism>
<gene>
    <name evidence="2" type="ORF">FVD38_06390</name>
</gene>